<organism evidence="3 4">
    <name type="scientific">Sneathiella chungangensis</name>
    <dbReference type="NCBI Taxonomy" id="1418234"/>
    <lineage>
        <taxon>Bacteria</taxon>
        <taxon>Pseudomonadati</taxon>
        <taxon>Pseudomonadota</taxon>
        <taxon>Alphaproteobacteria</taxon>
        <taxon>Sneathiellales</taxon>
        <taxon>Sneathiellaceae</taxon>
        <taxon>Sneathiella</taxon>
    </lineage>
</organism>
<comment type="caution">
    <text evidence="3">The sequence shown here is derived from an EMBL/GenBank/DDBJ whole genome shotgun (WGS) entry which is preliminary data.</text>
</comment>
<proteinExistence type="predicted"/>
<feature type="domain" description="HIT" evidence="2">
    <location>
        <begin position="34"/>
        <end position="103"/>
    </location>
</feature>
<reference evidence="3 4" key="1">
    <citation type="journal article" date="2014" name="Int. J. Syst. Evol. Microbiol.">
        <title>Sneathiella chungangensis sp. nov., isolated from a marine sand, and emended description of the genus Sneathiella.</title>
        <authorList>
            <person name="Siamphan C."/>
            <person name="Kim H."/>
            <person name="Lee J.S."/>
            <person name="Kim W."/>
        </authorList>
    </citation>
    <scope>NUCLEOTIDE SEQUENCE [LARGE SCALE GENOMIC DNA]</scope>
    <source>
        <strain evidence="3 4">KCTC 32476</strain>
    </source>
</reference>
<dbReference type="InterPro" id="IPR026026">
    <property type="entry name" value="HIT_Hint"/>
</dbReference>
<dbReference type="InterPro" id="IPR011146">
    <property type="entry name" value="HIT-like"/>
</dbReference>
<dbReference type="Proteomes" id="UP000445696">
    <property type="component" value="Unassembled WGS sequence"/>
</dbReference>
<dbReference type="Gene3D" id="3.30.428.10">
    <property type="entry name" value="HIT-like"/>
    <property type="match status" value="1"/>
</dbReference>
<dbReference type="EMBL" id="WTVA01000003">
    <property type="protein sequence ID" value="MZR22207.1"/>
    <property type="molecule type" value="Genomic_DNA"/>
</dbReference>
<name>A0A845MG22_9PROT</name>
<evidence type="ECO:0000259" key="2">
    <source>
        <dbReference type="PROSITE" id="PS51084"/>
    </source>
</evidence>
<dbReference type="InterPro" id="IPR036265">
    <property type="entry name" value="HIT-like_sf"/>
</dbReference>
<dbReference type="PIRSF" id="PIRSF000714">
    <property type="entry name" value="HIT"/>
    <property type="match status" value="1"/>
</dbReference>
<dbReference type="GO" id="GO:0003824">
    <property type="term" value="F:catalytic activity"/>
    <property type="evidence" value="ECO:0007669"/>
    <property type="project" value="InterPro"/>
</dbReference>
<comment type="caution">
    <text evidence="1">Lacks conserved residue(s) required for the propagation of feature annotation.</text>
</comment>
<evidence type="ECO:0000313" key="3">
    <source>
        <dbReference type="EMBL" id="MZR22207.1"/>
    </source>
</evidence>
<dbReference type="Pfam" id="PF01230">
    <property type="entry name" value="HIT"/>
    <property type="match status" value="1"/>
</dbReference>
<evidence type="ECO:0000313" key="4">
    <source>
        <dbReference type="Proteomes" id="UP000445696"/>
    </source>
</evidence>
<dbReference type="RefSeq" id="WP_161338663.1">
    <property type="nucleotide sequence ID" value="NZ_JBHSDG010000005.1"/>
</dbReference>
<sequence>MFQLHPQLEKDSLPVCSLGLSRVLLANDARWPWIILVPERPGLVEITDLDDPDYARLMKEIRGATTAMQDLFAAHKMNVAALGNMVPQLHLHVIARTREDAAWPRPIWGVGEAVPYDAAAVTARIAQIRDRLEGL</sequence>
<evidence type="ECO:0000256" key="1">
    <source>
        <dbReference type="PROSITE-ProRule" id="PRU00464"/>
    </source>
</evidence>
<dbReference type="SUPFAM" id="SSF54197">
    <property type="entry name" value="HIT-like"/>
    <property type="match status" value="1"/>
</dbReference>
<dbReference type="OrthoDB" id="9799145at2"/>
<protein>
    <submittedName>
        <fullName evidence="3">HIT domain-containing protein</fullName>
    </submittedName>
</protein>
<dbReference type="PROSITE" id="PS51084">
    <property type="entry name" value="HIT_2"/>
    <property type="match status" value="1"/>
</dbReference>
<keyword evidence="4" id="KW-1185">Reference proteome</keyword>
<dbReference type="AlphaFoldDB" id="A0A845MG22"/>
<gene>
    <name evidence="3" type="ORF">GQF03_07690</name>
</gene>
<accession>A0A845MG22</accession>